<dbReference type="OrthoDB" id="797532at2"/>
<evidence type="ECO:0000313" key="4">
    <source>
        <dbReference type="Proteomes" id="UP000244168"/>
    </source>
</evidence>
<keyword evidence="4" id="KW-1185">Reference proteome</keyword>
<keyword evidence="1" id="KW-0812">Transmembrane</keyword>
<keyword evidence="1" id="KW-0472">Membrane</keyword>
<comment type="caution">
    <text evidence="3">The sequence shown here is derived from an EMBL/GenBank/DDBJ whole genome shotgun (WGS) entry which is preliminary data.</text>
</comment>
<proteinExistence type="predicted"/>
<evidence type="ECO:0000259" key="2">
    <source>
        <dbReference type="Pfam" id="PF10110"/>
    </source>
</evidence>
<feature type="transmembrane region" description="Helical" evidence="1">
    <location>
        <begin position="180"/>
        <end position="207"/>
    </location>
</feature>
<dbReference type="AlphaFoldDB" id="A0A2T5JAC4"/>
<feature type="transmembrane region" description="Helical" evidence="1">
    <location>
        <begin position="21"/>
        <end position="45"/>
    </location>
</feature>
<sequence length="238" mass="27369">MYHPFSVAETIKTSWHIIKKNFVTITVFSVIAVIILALIQVINFFYQSTSDFTVQTILFFLLIFIQGYTTLGLYKLIFTLIDSEYYEFEFSQIIPSLRMVVSFITISILFAFIVTTYNFFIVEIWLKEYPALQAVFRTIGVLTLMYLVLRYMFCVCFIVDDDSGPIESLKQSFQLTKDNLGKIVLILLISIGLIVLGFAALIVGVMITYPLVNVILIVTYRKLVYSHQDVDDDLSETN</sequence>
<evidence type="ECO:0000256" key="1">
    <source>
        <dbReference type="SAM" id="Phobius"/>
    </source>
</evidence>
<feature type="transmembrane region" description="Helical" evidence="1">
    <location>
        <begin position="57"/>
        <end position="78"/>
    </location>
</feature>
<dbReference type="Proteomes" id="UP000244168">
    <property type="component" value="Unassembled WGS sequence"/>
</dbReference>
<gene>
    <name evidence="3" type="ORF">C8P68_104509</name>
</gene>
<reference evidence="3 4" key="1">
    <citation type="submission" date="2018-04" db="EMBL/GenBank/DDBJ databases">
        <title>Genomic Encyclopedia of Archaeal and Bacterial Type Strains, Phase II (KMG-II): from individual species to whole genera.</title>
        <authorList>
            <person name="Goeker M."/>
        </authorList>
    </citation>
    <scope>NUCLEOTIDE SEQUENCE [LARGE SCALE GENOMIC DNA]</scope>
    <source>
        <strain evidence="3 4">DSM 26809</strain>
    </source>
</reference>
<dbReference type="EMBL" id="QAOQ01000004">
    <property type="protein sequence ID" value="PTQ97015.1"/>
    <property type="molecule type" value="Genomic_DNA"/>
</dbReference>
<dbReference type="InterPro" id="IPR018476">
    <property type="entry name" value="GlyceroP-diester-Pdiesterase_M"/>
</dbReference>
<evidence type="ECO:0000313" key="3">
    <source>
        <dbReference type="EMBL" id="PTQ97015.1"/>
    </source>
</evidence>
<feature type="transmembrane region" description="Helical" evidence="1">
    <location>
        <begin position="99"/>
        <end position="122"/>
    </location>
</feature>
<dbReference type="RefSeq" id="WP_107828949.1">
    <property type="nucleotide sequence ID" value="NZ_CP160205.1"/>
</dbReference>
<dbReference type="Pfam" id="PF10110">
    <property type="entry name" value="GPDPase_memb"/>
    <property type="match status" value="1"/>
</dbReference>
<feature type="domain" description="Glycerophosphoryl diester phosphodiesterase membrane" evidence="2">
    <location>
        <begin position="120"/>
        <end position="209"/>
    </location>
</feature>
<name>A0A2T5JAC4_9SPHI</name>
<protein>
    <submittedName>
        <fullName evidence="3">Glycerophosphoryl diester phosphodiesterase family protein</fullName>
    </submittedName>
</protein>
<feature type="transmembrane region" description="Helical" evidence="1">
    <location>
        <begin position="134"/>
        <end position="159"/>
    </location>
</feature>
<accession>A0A2T5JAC4</accession>
<organism evidence="3 4">
    <name type="scientific">Mucilaginibacter yixingensis</name>
    <dbReference type="NCBI Taxonomy" id="1295612"/>
    <lineage>
        <taxon>Bacteria</taxon>
        <taxon>Pseudomonadati</taxon>
        <taxon>Bacteroidota</taxon>
        <taxon>Sphingobacteriia</taxon>
        <taxon>Sphingobacteriales</taxon>
        <taxon>Sphingobacteriaceae</taxon>
        <taxon>Mucilaginibacter</taxon>
    </lineage>
</organism>
<keyword evidence="1" id="KW-1133">Transmembrane helix</keyword>